<feature type="binding site" evidence="12 17">
    <location>
        <position position="358"/>
    </location>
    <ligand>
        <name>Zn(2+)</name>
        <dbReference type="ChEBI" id="CHEBI:29105"/>
    </ligand>
</feature>
<feature type="active site" description="Proton acceptor" evidence="12 14">
    <location>
        <position position="325"/>
    </location>
</feature>
<comment type="caution">
    <text evidence="19">The sequence shown here is derived from an EMBL/GenBank/DDBJ whole genome shotgun (WGS) entry which is preliminary data.</text>
</comment>
<keyword evidence="10 12" id="KW-0368">Histidine biosynthesis</keyword>
<evidence type="ECO:0000256" key="15">
    <source>
        <dbReference type="PIRSR" id="PIRSR000099-2"/>
    </source>
</evidence>
<comment type="pathway">
    <text evidence="2 12">Amino-acid biosynthesis; L-histidine biosynthesis; L-histidine from 5-phospho-alpha-D-ribose 1-diphosphate: step 9/9.</text>
</comment>
<feature type="binding site" evidence="12 17">
    <location>
        <position position="417"/>
    </location>
    <ligand>
        <name>Zn(2+)</name>
        <dbReference type="ChEBI" id="CHEBI:29105"/>
    </ligand>
</feature>
<dbReference type="PANTHER" id="PTHR21256:SF2">
    <property type="entry name" value="HISTIDINE BIOSYNTHESIS TRIFUNCTIONAL PROTEIN"/>
    <property type="match status" value="1"/>
</dbReference>
<accession>A0A161T366</accession>
<dbReference type="FunFam" id="3.40.50.1980:FF:000001">
    <property type="entry name" value="Histidinol dehydrogenase"/>
    <property type="match status" value="1"/>
</dbReference>
<dbReference type="CDD" id="cd06572">
    <property type="entry name" value="Histidinol_dh"/>
    <property type="match status" value="1"/>
</dbReference>
<dbReference type="InterPro" id="IPR001692">
    <property type="entry name" value="Histidinol_DH_CS"/>
</dbReference>
<comment type="similarity">
    <text evidence="3 12 13 18">Belongs to the histidinol dehydrogenase family.</text>
</comment>
<dbReference type="GO" id="GO:0005829">
    <property type="term" value="C:cytosol"/>
    <property type="evidence" value="ECO:0007669"/>
    <property type="project" value="TreeGrafter"/>
</dbReference>
<feature type="active site" description="Proton acceptor" evidence="12 14">
    <location>
        <position position="324"/>
    </location>
</feature>
<feature type="binding site" evidence="12 16">
    <location>
        <position position="234"/>
    </location>
    <ligand>
        <name>substrate</name>
    </ligand>
</feature>
<comment type="cofactor">
    <cofactor evidence="12 17">
        <name>Zn(2+)</name>
        <dbReference type="ChEBI" id="CHEBI:29105"/>
    </cofactor>
    <text evidence="12 17">Binds 1 zinc ion per subunit.</text>
</comment>
<comment type="function">
    <text evidence="1 12">Catalyzes the sequential NAD-dependent oxidations of L-histidinol to L-histidinaldehyde and then to L-histidine.</text>
</comment>
<keyword evidence="9 12" id="KW-0520">NAD</keyword>
<dbReference type="NCBIfam" id="TIGR00069">
    <property type="entry name" value="hisD"/>
    <property type="match status" value="1"/>
</dbReference>
<evidence type="ECO:0000256" key="11">
    <source>
        <dbReference type="ARBA" id="ARBA00049489"/>
    </source>
</evidence>
<feature type="binding site" evidence="12 16">
    <location>
        <position position="256"/>
    </location>
    <ligand>
        <name>substrate</name>
    </ligand>
</feature>
<dbReference type="GO" id="GO:0008270">
    <property type="term" value="F:zinc ion binding"/>
    <property type="evidence" value="ECO:0007669"/>
    <property type="project" value="UniProtKB-UniRule"/>
</dbReference>
<organism evidence="19 20">
    <name type="scientific">Bacillus cereus</name>
    <dbReference type="NCBI Taxonomy" id="1396"/>
    <lineage>
        <taxon>Bacteria</taxon>
        <taxon>Bacillati</taxon>
        <taxon>Bacillota</taxon>
        <taxon>Bacilli</taxon>
        <taxon>Bacillales</taxon>
        <taxon>Bacillaceae</taxon>
        <taxon>Bacillus</taxon>
        <taxon>Bacillus cereus group</taxon>
    </lineage>
</organism>
<keyword evidence="7 12" id="KW-0862">Zinc</keyword>
<dbReference type="FunFam" id="3.40.50.1980:FF:000026">
    <property type="entry name" value="Histidinol dehydrogenase"/>
    <property type="match status" value="1"/>
</dbReference>
<evidence type="ECO:0000313" key="20">
    <source>
        <dbReference type="Proteomes" id="UP000076482"/>
    </source>
</evidence>
<dbReference type="FunFam" id="1.20.5.1300:FF:000002">
    <property type="entry name" value="Histidinol dehydrogenase, chloroplastic"/>
    <property type="match status" value="1"/>
</dbReference>
<evidence type="ECO:0000313" key="19">
    <source>
        <dbReference type="EMBL" id="KZD61513.1"/>
    </source>
</evidence>
<evidence type="ECO:0000256" key="7">
    <source>
        <dbReference type="ARBA" id="ARBA00022833"/>
    </source>
</evidence>
<feature type="binding site" evidence="12 16">
    <location>
        <position position="412"/>
    </location>
    <ligand>
        <name>substrate</name>
    </ligand>
</feature>
<evidence type="ECO:0000256" key="14">
    <source>
        <dbReference type="PIRSR" id="PIRSR000099-1"/>
    </source>
</evidence>
<keyword evidence="8 12" id="KW-0560">Oxidoreductase</keyword>
<evidence type="ECO:0000256" key="6">
    <source>
        <dbReference type="ARBA" id="ARBA00022723"/>
    </source>
</evidence>
<dbReference type="PANTHER" id="PTHR21256">
    <property type="entry name" value="HISTIDINOL DEHYDROGENASE HDH"/>
    <property type="match status" value="1"/>
</dbReference>
<dbReference type="UniPathway" id="UPA00031">
    <property type="reaction ID" value="UER00014"/>
</dbReference>
<dbReference type="GO" id="GO:0004399">
    <property type="term" value="F:histidinol dehydrogenase activity"/>
    <property type="evidence" value="ECO:0007669"/>
    <property type="project" value="UniProtKB-UniRule"/>
</dbReference>
<name>A0A161T366_BACCE</name>
<dbReference type="PATRIC" id="fig|1396.535.peg.2362"/>
<dbReference type="AlphaFoldDB" id="A0A161T366"/>
<evidence type="ECO:0000256" key="12">
    <source>
        <dbReference type="HAMAP-Rule" id="MF_01024"/>
    </source>
</evidence>
<evidence type="ECO:0000256" key="5">
    <source>
        <dbReference type="ARBA" id="ARBA00022605"/>
    </source>
</evidence>
<feature type="binding site" evidence="12 16">
    <location>
        <position position="417"/>
    </location>
    <ligand>
        <name>substrate</name>
    </ligand>
</feature>
<dbReference type="EMBL" id="LJKE01000065">
    <property type="protein sequence ID" value="KZD61513.1"/>
    <property type="molecule type" value="Genomic_DNA"/>
</dbReference>
<dbReference type="Gene3D" id="1.20.5.1300">
    <property type="match status" value="1"/>
</dbReference>
<feature type="binding site" evidence="12 15">
    <location>
        <position position="188"/>
    </location>
    <ligand>
        <name>NAD(+)</name>
        <dbReference type="ChEBI" id="CHEBI:57540"/>
    </ligand>
</feature>
<dbReference type="PRINTS" id="PR00083">
    <property type="entry name" value="HOLDHDRGNASE"/>
</dbReference>
<protein>
    <recommendedName>
        <fullName evidence="4 12">Histidinol dehydrogenase</fullName>
        <shortName evidence="12">HDH</shortName>
        <ecNumber evidence="4 12">1.1.1.23</ecNumber>
    </recommendedName>
</protein>
<evidence type="ECO:0000256" key="1">
    <source>
        <dbReference type="ARBA" id="ARBA00003850"/>
    </source>
</evidence>
<sequence>MEIVCEDFQKALSKIKLLRENANIIEETVQRSVREIVQNVRENRDEALSFYTNKFDGVEMKEFRVSEEEIERASMFVENSFLEALQKAKKNIISYHEKQKRQSIFDCENEGIIRGQIIRPLENVGVYVPGGTASYPSSVLMNVLPAKLAGVKKIVMVTPPREGGIDPHILVAASLAGVDEIYMIGGAQAIAALAYGTESIPKVDKIVGPGNLYVALAKREVYGIVNIDMIAGPSEIVVIADETGNAKYIAADLLSQAEHDERATAICITTNIELAKEVEKEIERQLETLPRSEIARESINRNGAICIVPSLDEALQLSNEIAPEHLELHIKEPMNALTYVKHAGSIFLGPYAPEPLGDYVAGPNHVLPTSGTARFFSPLSVDDFVKKSSFLSYTEEALRDVQHHIVELANKEGLHAHARAIQIRFEEEEE</sequence>
<evidence type="ECO:0000256" key="3">
    <source>
        <dbReference type="ARBA" id="ARBA00010178"/>
    </source>
</evidence>
<dbReference type="HAMAP" id="MF_01024">
    <property type="entry name" value="HisD"/>
    <property type="match status" value="1"/>
</dbReference>
<evidence type="ECO:0000256" key="16">
    <source>
        <dbReference type="PIRSR" id="PIRSR000099-3"/>
    </source>
</evidence>
<dbReference type="GO" id="GO:0051287">
    <property type="term" value="F:NAD binding"/>
    <property type="evidence" value="ECO:0007669"/>
    <property type="project" value="InterPro"/>
</dbReference>
<evidence type="ECO:0000256" key="10">
    <source>
        <dbReference type="ARBA" id="ARBA00023102"/>
    </source>
</evidence>
<dbReference type="InterPro" id="IPR022695">
    <property type="entry name" value="Histidinol_DH_monofunct"/>
</dbReference>
<feature type="binding site" evidence="12 15">
    <location>
        <position position="127"/>
    </location>
    <ligand>
        <name>NAD(+)</name>
        <dbReference type="ChEBI" id="CHEBI:57540"/>
    </ligand>
</feature>
<feature type="binding site" evidence="12 16">
    <location>
        <position position="325"/>
    </location>
    <ligand>
        <name>substrate</name>
    </ligand>
</feature>
<comment type="catalytic activity">
    <reaction evidence="11 12">
        <text>L-histidinol + 2 NAD(+) + H2O = L-histidine + 2 NADH + 3 H(+)</text>
        <dbReference type="Rhea" id="RHEA:20641"/>
        <dbReference type="ChEBI" id="CHEBI:15377"/>
        <dbReference type="ChEBI" id="CHEBI:15378"/>
        <dbReference type="ChEBI" id="CHEBI:57540"/>
        <dbReference type="ChEBI" id="CHEBI:57595"/>
        <dbReference type="ChEBI" id="CHEBI:57699"/>
        <dbReference type="ChEBI" id="CHEBI:57945"/>
        <dbReference type="EC" id="1.1.1.23"/>
    </reaction>
</comment>
<gene>
    <name evidence="12" type="primary">hisD</name>
    <name evidence="19" type="ORF">B4088_3845</name>
</gene>
<evidence type="ECO:0000256" key="8">
    <source>
        <dbReference type="ARBA" id="ARBA00023002"/>
    </source>
</evidence>
<feature type="binding site" evidence="12 15">
    <location>
        <position position="211"/>
    </location>
    <ligand>
        <name>NAD(+)</name>
        <dbReference type="ChEBI" id="CHEBI:57540"/>
    </ligand>
</feature>
<dbReference type="PIRSF" id="PIRSF000099">
    <property type="entry name" value="Histidinol_dh"/>
    <property type="match status" value="1"/>
</dbReference>
<feature type="binding site" evidence="12 17">
    <location>
        <position position="259"/>
    </location>
    <ligand>
        <name>Zn(2+)</name>
        <dbReference type="ChEBI" id="CHEBI:29105"/>
    </ligand>
</feature>
<keyword evidence="6 12" id="KW-0479">Metal-binding</keyword>
<evidence type="ECO:0000256" key="9">
    <source>
        <dbReference type="ARBA" id="ARBA00023027"/>
    </source>
</evidence>
<proteinExistence type="inferred from homology"/>
<dbReference type="InterPro" id="IPR012131">
    <property type="entry name" value="Hstdl_DH"/>
</dbReference>
<keyword evidence="5 12" id="KW-0028">Amino-acid biosynthesis</keyword>
<evidence type="ECO:0000256" key="2">
    <source>
        <dbReference type="ARBA" id="ARBA00004940"/>
    </source>
</evidence>
<evidence type="ECO:0000256" key="13">
    <source>
        <dbReference type="PIRNR" id="PIRNR000099"/>
    </source>
</evidence>
<reference evidence="19 20" key="1">
    <citation type="submission" date="2015-09" db="EMBL/GenBank/DDBJ databases">
        <title>Bacillus cereus food isolates.</title>
        <authorList>
            <person name="Boekhorst J."/>
        </authorList>
    </citation>
    <scope>NUCLEOTIDE SEQUENCE [LARGE SCALE GENOMIC DNA]</scope>
    <source>
        <strain evidence="19 20">B4088</strain>
    </source>
</reference>
<dbReference type="SUPFAM" id="SSF53720">
    <property type="entry name" value="ALDH-like"/>
    <property type="match status" value="1"/>
</dbReference>
<dbReference type="InterPro" id="IPR016161">
    <property type="entry name" value="Ald_DH/histidinol_DH"/>
</dbReference>
<feature type="binding site" evidence="12 17">
    <location>
        <position position="256"/>
    </location>
    <ligand>
        <name>Zn(2+)</name>
        <dbReference type="ChEBI" id="CHEBI:29105"/>
    </ligand>
</feature>
<dbReference type="PROSITE" id="PS00611">
    <property type="entry name" value="HISOL_DEHYDROGENASE"/>
    <property type="match status" value="1"/>
</dbReference>
<feature type="binding site" evidence="12 16">
    <location>
        <position position="259"/>
    </location>
    <ligand>
        <name>substrate</name>
    </ligand>
</feature>
<feature type="binding site" evidence="12 16">
    <location>
        <position position="358"/>
    </location>
    <ligand>
        <name>substrate</name>
    </ligand>
</feature>
<dbReference type="Gene3D" id="3.40.50.1980">
    <property type="entry name" value="Nitrogenase molybdenum iron protein domain"/>
    <property type="match status" value="2"/>
</dbReference>
<dbReference type="Proteomes" id="UP000076482">
    <property type="component" value="Unassembled WGS sequence"/>
</dbReference>
<dbReference type="Pfam" id="PF00815">
    <property type="entry name" value="Histidinol_dh"/>
    <property type="match status" value="1"/>
</dbReference>
<dbReference type="EC" id="1.1.1.23" evidence="4 12"/>
<evidence type="ECO:0000256" key="18">
    <source>
        <dbReference type="RuleBase" id="RU004175"/>
    </source>
</evidence>
<evidence type="ECO:0000256" key="17">
    <source>
        <dbReference type="PIRSR" id="PIRSR000099-4"/>
    </source>
</evidence>
<dbReference type="GO" id="GO:0000105">
    <property type="term" value="P:L-histidine biosynthetic process"/>
    <property type="evidence" value="ECO:0007669"/>
    <property type="project" value="UniProtKB-UniRule"/>
</dbReference>
<evidence type="ECO:0000256" key="4">
    <source>
        <dbReference type="ARBA" id="ARBA00012965"/>
    </source>
</evidence>
<dbReference type="RefSeq" id="WP_063261940.1">
    <property type="nucleotide sequence ID" value="NZ_LJKE01000065.1"/>
</dbReference>